<dbReference type="InterPro" id="IPR036084">
    <property type="entry name" value="Ser_inhib-like_sf"/>
</dbReference>
<evidence type="ECO:0000259" key="4">
    <source>
        <dbReference type="Pfam" id="PF01826"/>
    </source>
</evidence>
<evidence type="ECO:0000256" key="2">
    <source>
        <dbReference type="ARBA" id="ARBA00023157"/>
    </source>
</evidence>
<organism evidence="5 6">
    <name type="scientific">Trichonephila clavata</name>
    <name type="common">Joro spider</name>
    <name type="synonym">Nephila clavata</name>
    <dbReference type="NCBI Taxonomy" id="2740835"/>
    <lineage>
        <taxon>Eukaryota</taxon>
        <taxon>Metazoa</taxon>
        <taxon>Ecdysozoa</taxon>
        <taxon>Arthropoda</taxon>
        <taxon>Chelicerata</taxon>
        <taxon>Arachnida</taxon>
        <taxon>Araneae</taxon>
        <taxon>Araneomorphae</taxon>
        <taxon>Entelegynae</taxon>
        <taxon>Araneoidea</taxon>
        <taxon>Nephilidae</taxon>
        <taxon>Trichonephila</taxon>
    </lineage>
</organism>
<reference evidence="5" key="1">
    <citation type="submission" date="2020-07" db="EMBL/GenBank/DDBJ databases">
        <title>Multicomponent nature underlies the extraordinary mechanical properties of spider dragline silk.</title>
        <authorList>
            <person name="Kono N."/>
            <person name="Nakamura H."/>
            <person name="Mori M."/>
            <person name="Yoshida Y."/>
            <person name="Ohtoshi R."/>
            <person name="Malay A.D."/>
            <person name="Moran D.A.P."/>
            <person name="Tomita M."/>
            <person name="Numata K."/>
            <person name="Arakawa K."/>
        </authorList>
    </citation>
    <scope>NUCLEOTIDE SEQUENCE</scope>
</reference>
<feature type="signal peptide" evidence="3">
    <location>
        <begin position="1"/>
        <end position="24"/>
    </location>
</feature>
<dbReference type="GO" id="GO:0030414">
    <property type="term" value="F:peptidase inhibitor activity"/>
    <property type="evidence" value="ECO:0007669"/>
    <property type="project" value="UniProtKB-KW"/>
</dbReference>
<comment type="caution">
    <text evidence="5">The sequence shown here is derived from an EMBL/GenBank/DDBJ whole genome shotgun (WGS) entry which is preliminary data.</text>
</comment>
<keyword evidence="3" id="KW-0732">Signal</keyword>
<evidence type="ECO:0000256" key="3">
    <source>
        <dbReference type="SAM" id="SignalP"/>
    </source>
</evidence>
<accession>A0A8X6EYP5</accession>
<evidence type="ECO:0000313" key="5">
    <source>
        <dbReference type="EMBL" id="GFQ66128.1"/>
    </source>
</evidence>
<feature type="domain" description="TIL" evidence="4">
    <location>
        <begin position="55"/>
        <end position="110"/>
    </location>
</feature>
<keyword evidence="1" id="KW-0646">Protease inhibitor</keyword>
<dbReference type="Pfam" id="PF01826">
    <property type="entry name" value="TIL"/>
    <property type="match status" value="4"/>
</dbReference>
<dbReference type="PANTHER" id="PTHR23259:SF82">
    <property type="entry name" value="SERINE PROTEASE INHIBITOR 1 PROTEIN"/>
    <property type="match status" value="1"/>
</dbReference>
<evidence type="ECO:0000313" key="6">
    <source>
        <dbReference type="Proteomes" id="UP000887116"/>
    </source>
</evidence>
<feature type="chain" id="PRO_5036457190" description="TIL domain-containing protein" evidence="3">
    <location>
        <begin position="25"/>
        <end position="381"/>
    </location>
</feature>
<dbReference type="AlphaFoldDB" id="A0A8X6EYP5"/>
<name>A0A8X6EYP5_TRICU</name>
<dbReference type="InterPro" id="IPR002919">
    <property type="entry name" value="TIL_dom"/>
</dbReference>
<dbReference type="Proteomes" id="UP000887116">
    <property type="component" value="Unassembled WGS sequence"/>
</dbReference>
<dbReference type="OrthoDB" id="6236007at2759"/>
<dbReference type="PANTHER" id="PTHR23259">
    <property type="entry name" value="RIDDLE"/>
    <property type="match status" value="1"/>
</dbReference>
<keyword evidence="6" id="KW-1185">Reference proteome</keyword>
<proteinExistence type="predicted"/>
<dbReference type="CDD" id="cd19941">
    <property type="entry name" value="TIL"/>
    <property type="match status" value="4"/>
</dbReference>
<dbReference type="EMBL" id="BMAO01010284">
    <property type="protein sequence ID" value="GFQ66128.1"/>
    <property type="molecule type" value="Genomic_DNA"/>
</dbReference>
<sequence>MAAANTLLHILYSLAALSSQKPSADENGNLPVTSNSCLKDFTTFIPLHYEPEENCPPGEVWSECDANCQHDCSNVGQEIICPRMCVPGCICDDPGTVRGPDGKCIPPPLCPASPKEENCPPGEVWSECDADCQHDCSNVGQEIICPRMCVPGCICDDPGTVRGPDGKCIPPPLCPASPKEENCPPGEVWSDCDAGCQHNCSNVGQEIICPRMCVPGCICDDPGTVRGPDGKCIPPPLCPASPEVSAGQEEECPPGEEWSDCDAGCQYDCSNVGQEIICPRMCVPGCVCDDPGTVRGPEGNCIPPPLCPASSKGTKICPDAMSCLRYCRDTGNRYGFCDGIDQRNVNALNRIFCGTIFELIELFKGKKTFVMKKKTKNQQNV</sequence>
<dbReference type="Gene3D" id="2.10.25.10">
    <property type="entry name" value="Laminin"/>
    <property type="match status" value="4"/>
</dbReference>
<protein>
    <recommendedName>
        <fullName evidence="4">TIL domain-containing protein</fullName>
    </recommendedName>
</protein>
<evidence type="ECO:0000256" key="1">
    <source>
        <dbReference type="ARBA" id="ARBA00022690"/>
    </source>
</evidence>
<dbReference type="SUPFAM" id="SSF57567">
    <property type="entry name" value="Serine protease inhibitors"/>
    <property type="match status" value="4"/>
</dbReference>
<feature type="domain" description="TIL" evidence="4">
    <location>
        <begin position="183"/>
        <end position="238"/>
    </location>
</feature>
<dbReference type="InterPro" id="IPR051368">
    <property type="entry name" value="SerProtInhib-TIL_Domain"/>
</dbReference>
<keyword evidence="2" id="KW-1015">Disulfide bond</keyword>
<feature type="domain" description="TIL" evidence="4">
    <location>
        <begin position="252"/>
        <end position="307"/>
    </location>
</feature>
<gene>
    <name evidence="5" type="ORF">TNCT_53771</name>
</gene>
<feature type="domain" description="TIL" evidence="4">
    <location>
        <begin position="119"/>
        <end position="174"/>
    </location>
</feature>